<name>A0A6J7ZW55_MYTCO</name>
<dbReference type="AlphaFoldDB" id="A0A6J7ZW55"/>
<dbReference type="OrthoDB" id="5987069at2759"/>
<evidence type="ECO:0000313" key="1">
    <source>
        <dbReference type="EMBL" id="CAC5356478.1"/>
    </source>
</evidence>
<proteinExistence type="predicted"/>
<reference evidence="1 2" key="1">
    <citation type="submission" date="2020-06" db="EMBL/GenBank/DDBJ databases">
        <authorList>
            <person name="Li R."/>
            <person name="Bekaert M."/>
        </authorList>
    </citation>
    <scope>NUCLEOTIDE SEQUENCE [LARGE SCALE GENOMIC DNA]</scope>
    <source>
        <strain evidence="2">wild</strain>
    </source>
</reference>
<organism evidence="1 2">
    <name type="scientific">Mytilus coruscus</name>
    <name type="common">Sea mussel</name>
    <dbReference type="NCBI Taxonomy" id="42192"/>
    <lineage>
        <taxon>Eukaryota</taxon>
        <taxon>Metazoa</taxon>
        <taxon>Spiralia</taxon>
        <taxon>Lophotrochozoa</taxon>
        <taxon>Mollusca</taxon>
        <taxon>Bivalvia</taxon>
        <taxon>Autobranchia</taxon>
        <taxon>Pteriomorphia</taxon>
        <taxon>Mytilida</taxon>
        <taxon>Mytiloidea</taxon>
        <taxon>Mytilidae</taxon>
        <taxon>Mytilinae</taxon>
        <taxon>Mytilus</taxon>
    </lineage>
</organism>
<gene>
    <name evidence="1" type="ORF">MCOR_617</name>
</gene>
<keyword evidence="2" id="KW-1185">Reference proteome</keyword>
<protein>
    <submittedName>
        <fullName evidence="1">Uncharacterized protein</fullName>
    </submittedName>
</protein>
<dbReference type="EMBL" id="CACVKT020000156">
    <property type="protein sequence ID" value="CAC5356478.1"/>
    <property type="molecule type" value="Genomic_DNA"/>
</dbReference>
<sequence length="99" mass="11642">MKEMKLKMESQRISIIDLETEKDEISKIFENIGKKQQTIILEVEKLKVLLHDSIQPHIKVQMRNQIEIWKAKDEKFVSTRAVDYVIKTIQKKSCITLTG</sequence>
<evidence type="ECO:0000313" key="2">
    <source>
        <dbReference type="Proteomes" id="UP000507470"/>
    </source>
</evidence>
<dbReference type="Proteomes" id="UP000507470">
    <property type="component" value="Unassembled WGS sequence"/>
</dbReference>
<accession>A0A6J7ZW55</accession>